<dbReference type="Proteomes" id="UP001178281">
    <property type="component" value="Unassembled WGS sequence"/>
</dbReference>
<proteinExistence type="predicted"/>
<dbReference type="Gene3D" id="3.20.20.30">
    <property type="entry name" value="Luciferase-like domain"/>
    <property type="match status" value="1"/>
</dbReference>
<reference evidence="1" key="1">
    <citation type="submission" date="2023-08" db="EMBL/GenBank/DDBJ databases">
        <title>The draft genome of Tsukamurella strandjordii strain 050030.</title>
        <authorList>
            <person name="Zhao F."/>
            <person name="Feng Y."/>
            <person name="Zong Z."/>
        </authorList>
    </citation>
    <scope>NUCLEOTIDE SEQUENCE</scope>
    <source>
        <strain evidence="1">050030</strain>
    </source>
</reference>
<name>A0AA90NEL5_9ACTN</name>
<dbReference type="RefSeq" id="WP_220656710.1">
    <property type="nucleotide sequence ID" value="NZ_BAAAII010000002.1"/>
</dbReference>
<evidence type="ECO:0000313" key="2">
    <source>
        <dbReference type="Proteomes" id="UP001178281"/>
    </source>
</evidence>
<comment type="caution">
    <text evidence="1">The sequence shown here is derived from an EMBL/GenBank/DDBJ whole genome shotgun (WGS) entry which is preliminary data.</text>
</comment>
<organism evidence="1 2">
    <name type="scientific">Tsukamurella strandjordii</name>
    <dbReference type="NCBI Taxonomy" id="147577"/>
    <lineage>
        <taxon>Bacteria</taxon>
        <taxon>Bacillati</taxon>
        <taxon>Actinomycetota</taxon>
        <taxon>Actinomycetes</taxon>
        <taxon>Mycobacteriales</taxon>
        <taxon>Tsukamurellaceae</taxon>
        <taxon>Tsukamurella</taxon>
    </lineage>
</organism>
<gene>
    <name evidence="1" type="ORF">Q7X28_02995</name>
</gene>
<sequence>MTATVSRPALVIAVDGEPAATELTRVRAADLRLAQKERHYLRAEAERAGREPGAVALEVDVVIDEQAAQARASYASLGAATDGVTYVGTPSGLKSLIDDVYAAEVADAVVLRPVGGARTQQLIASLLAA</sequence>
<keyword evidence="2" id="KW-1185">Reference proteome</keyword>
<dbReference type="AlphaFoldDB" id="A0AA90NEL5"/>
<dbReference type="EMBL" id="JAUTIX010000001">
    <property type="protein sequence ID" value="MDP0396884.1"/>
    <property type="molecule type" value="Genomic_DNA"/>
</dbReference>
<dbReference type="SUPFAM" id="SSF51679">
    <property type="entry name" value="Bacterial luciferase-like"/>
    <property type="match status" value="1"/>
</dbReference>
<dbReference type="GO" id="GO:0016705">
    <property type="term" value="F:oxidoreductase activity, acting on paired donors, with incorporation or reduction of molecular oxygen"/>
    <property type="evidence" value="ECO:0007669"/>
    <property type="project" value="InterPro"/>
</dbReference>
<accession>A0AA90NEL5</accession>
<protein>
    <submittedName>
        <fullName evidence="1">Uncharacterized protein</fullName>
    </submittedName>
</protein>
<evidence type="ECO:0000313" key="1">
    <source>
        <dbReference type="EMBL" id="MDP0396884.1"/>
    </source>
</evidence>
<dbReference type="InterPro" id="IPR036661">
    <property type="entry name" value="Luciferase-like_sf"/>
</dbReference>